<reference evidence="1 2" key="1">
    <citation type="journal article" date="2016" name="Nat. Commun.">
        <title>Thousands of microbial genomes shed light on interconnected biogeochemical processes in an aquifer system.</title>
        <authorList>
            <person name="Anantharaman K."/>
            <person name="Brown C.T."/>
            <person name="Hug L.A."/>
            <person name="Sharon I."/>
            <person name="Castelle C.J."/>
            <person name="Probst A.J."/>
            <person name="Thomas B.C."/>
            <person name="Singh A."/>
            <person name="Wilkins M.J."/>
            <person name="Karaoz U."/>
            <person name="Brodie E.L."/>
            <person name="Williams K.H."/>
            <person name="Hubbard S.S."/>
            <person name="Banfield J.F."/>
        </authorList>
    </citation>
    <scope>NUCLEOTIDE SEQUENCE [LARGE SCALE GENOMIC DNA]</scope>
</reference>
<gene>
    <name evidence="1" type="ORF">A3G00_04875</name>
</gene>
<dbReference type="AlphaFoldDB" id="A0A1F6MR97"/>
<comment type="caution">
    <text evidence="1">The sequence shown here is derived from an EMBL/GenBank/DDBJ whole genome shotgun (WGS) entry which is preliminary data.</text>
</comment>
<protein>
    <submittedName>
        <fullName evidence="1">Uncharacterized protein</fullName>
    </submittedName>
</protein>
<dbReference type="EMBL" id="MFQN01000025">
    <property type="protein sequence ID" value="OGH74171.1"/>
    <property type="molecule type" value="Genomic_DNA"/>
</dbReference>
<sequence>MKLAEKELAADLKKAGAEKLSALHSESAVVYEIIKQEISADKEAGSDAEEFILLGKADVLGVFYSQTEAEKLVSDELAKRVVSEAEILIKNGLRTAVALVDYDLENKTANLKISGVGAVSLNPESQQLQKLIFFGKTKDEVRRYLLSLDHVRSVELKFTPAWIRAVPQVADHVNVVIKNVE</sequence>
<dbReference type="Proteomes" id="UP000178347">
    <property type="component" value="Unassembled WGS sequence"/>
</dbReference>
<accession>A0A1F6MR97</accession>
<name>A0A1F6MR97_9BACT</name>
<evidence type="ECO:0000313" key="1">
    <source>
        <dbReference type="EMBL" id="OGH74171.1"/>
    </source>
</evidence>
<evidence type="ECO:0000313" key="2">
    <source>
        <dbReference type="Proteomes" id="UP000178347"/>
    </source>
</evidence>
<proteinExistence type="predicted"/>
<dbReference type="STRING" id="1798692.A3G00_04875"/>
<organism evidence="1 2">
    <name type="scientific">Candidatus Magasanikbacteria bacterium RIFCSPLOWO2_12_FULL_43_12</name>
    <dbReference type="NCBI Taxonomy" id="1798692"/>
    <lineage>
        <taxon>Bacteria</taxon>
        <taxon>Candidatus Magasanikiibacteriota</taxon>
    </lineage>
</organism>